<dbReference type="AlphaFoldDB" id="A0AB37Z1N8"/>
<gene>
    <name evidence="3" type="ORF">BC10311_06221</name>
</gene>
<accession>A0AB37Z1N8</accession>
<dbReference type="Pfam" id="PF04326">
    <property type="entry name" value="SLFN_AlbA_2"/>
    <property type="match status" value="1"/>
</dbReference>
<evidence type="ECO:0000313" key="4">
    <source>
        <dbReference type="Proteomes" id="UP000195728"/>
    </source>
</evidence>
<protein>
    <recommendedName>
        <fullName evidence="2">Schlafen AlbA-2 domain-containing protein</fullName>
    </recommendedName>
</protein>
<evidence type="ECO:0000259" key="2">
    <source>
        <dbReference type="Pfam" id="PF04326"/>
    </source>
</evidence>
<evidence type="ECO:0000256" key="1">
    <source>
        <dbReference type="SAM" id="Coils"/>
    </source>
</evidence>
<feature type="domain" description="Schlafen AlbA-2" evidence="2">
    <location>
        <begin position="18"/>
        <end position="135"/>
    </location>
</feature>
<name>A0AB37Z1N8_9BACI</name>
<dbReference type="RefSeq" id="WP_088107566.1">
    <property type="nucleotide sequence ID" value="NZ_FMBG01000025.1"/>
</dbReference>
<sequence length="354" mass="40335">MSKSKISEHARVLLNKEEGYDVDFKRTLKGLSVDDLVAFANSSIGGTILVGIDETVDEDGKQIGKIVGCKIGDNEKLIILNKASDCRPSVDVEIYVENEGDTPFYRIEIPSGECKPYSTLKGTYLIRGDGRNLPLNQDKLLNIFVEEQGETFIDRFKKATETLEEQLGRLQERIEGTNGKIHTFEHSIDNLQFDLSNDVQDILGEIHDLTDNVTIELSQSFESIRNAESLADDAMNFSMEANGSLNELDKRISNIENQSYETNKIVNKLLEHFKIEHPKITEAKENIKGLTYGFYDIYRDILIEKFKPENKEKIIEEYKKIIIDSLKKSTSYDPELIEEIVIETILYMDFSVLD</sequence>
<proteinExistence type="predicted"/>
<evidence type="ECO:0000313" key="3">
    <source>
        <dbReference type="EMBL" id="SCC68957.1"/>
    </source>
</evidence>
<comment type="caution">
    <text evidence="3">The sequence shown here is derived from an EMBL/GenBank/DDBJ whole genome shotgun (WGS) entry which is preliminary data.</text>
</comment>
<dbReference type="Gene3D" id="3.30.950.30">
    <property type="entry name" value="Schlafen, AAA domain"/>
    <property type="match status" value="1"/>
</dbReference>
<dbReference type="InterPro" id="IPR038461">
    <property type="entry name" value="Schlafen_AlbA_2_dom_sf"/>
</dbReference>
<dbReference type="EMBL" id="FMBG01000025">
    <property type="protein sequence ID" value="SCC68957.1"/>
    <property type="molecule type" value="Genomic_DNA"/>
</dbReference>
<organism evidence="3 4">
    <name type="scientific">Bacillus wiedmannii</name>
    <dbReference type="NCBI Taxonomy" id="1890302"/>
    <lineage>
        <taxon>Bacteria</taxon>
        <taxon>Bacillati</taxon>
        <taxon>Bacillota</taxon>
        <taxon>Bacilli</taxon>
        <taxon>Bacillales</taxon>
        <taxon>Bacillaceae</taxon>
        <taxon>Bacillus</taxon>
        <taxon>Bacillus cereus group</taxon>
    </lineage>
</organism>
<reference evidence="3 4" key="1">
    <citation type="submission" date="2016-08" db="EMBL/GenBank/DDBJ databases">
        <authorList>
            <person name="Loux V."/>
            <person name="Rue O."/>
        </authorList>
    </citation>
    <scope>NUCLEOTIDE SEQUENCE [LARGE SCALE GENOMIC DNA]</scope>
    <source>
        <strain evidence="3 4">WSBC_10311</strain>
    </source>
</reference>
<feature type="coiled-coil region" evidence="1">
    <location>
        <begin position="153"/>
        <end position="180"/>
    </location>
</feature>
<keyword evidence="1" id="KW-0175">Coiled coil</keyword>
<dbReference type="InterPro" id="IPR007421">
    <property type="entry name" value="Schlafen_AlbA_2_dom"/>
</dbReference>
<dbReference type="Gene3D" id="1.10.287.950">
    <property type="entry name" value="Methyl-accepting chemotaxis protein"/>
    <property type="match status" value="1"/>
</dbReference>
<dbReference type="Proteomes" id="UP000195728">
    <property type="component" value="Unassembled WGS sequence"/>
</dbReference>